<organism evidence="2">
    <name type="scientific">uncultured Caudovirales phage</name>
    <dbReference type="NCBI Taxonomy" id="2100421"/>
    <lineage>
        <taxon>Viruses</taxon>
        <taxon>Duplodnaviria</taxon>
        <taxon>Heunggongvirae</taxon>
        <taxon>Uroviricota</taxon>
        <taxon>Caudoviricetes</taxon>
        <taxon>Peduoviridae</taxon>
        <taxon>Maltschvirus</taxon>
        <taxon>Maltschvirus maltsch</taxon>
    </lineage>
</organism>
<dbReference type="GO" id="GO:0016740">
    <property type="term" value="F:transferase activity"/>
    <property type="evidence" value="ECO:0007669"/>
    <property type="project" value="InterPro"/>
</dbReference>
<gene>
    <name evidence="2" type="ORF">UFOVP398_8</name>
</gene>
<dbReference type="EMBL" id="LR796376">
    <property type="protein sequence ID" value="CAB4140104.1"/>
    <property type="molecule type" value="Genomic_DNA"/>
</dbReference>
<evidence type="ECO:0000313" key="2">
    <source>
        <dbReference type="EMBL" id="CAB4140104.1"/>
    </source>
</evidence>
<dbReference type="InterPro" id="IPR005490">
    <property type="entry name" value="LD_TPept_cat_dom"/>
</dbReference>
<dbReference type="CDD" id="cd16913">
    <property type="entry name" value="YkuD_like"/>
    <property type="match status" value="1"/>
</dbReference>
<accession>A0A6J5LZU6</accession>
<name>A0A6J5LZU6_9CAUD</name>
<reference evidence="2" key="1">
    <citation type="submission" date="2020-04" db="EMBL/GenBank/DDBJ databases">
        <authorList>
            <person name="Chiriac C."/>
            <person name="Salcher M."/>
            <person name="Ghai R."/>
            <person name="Kavagutti S V."/>
        </authorList>
    </citation>
    <scope>NUCLEOTIDE SEQUENCE</scope>
</reference>
<evidence type="ECO:0000256" key="1">
    <source>
        <dbReference type="SAM" id="MobiDB-lite"/>
    </source>
</evidence>
<evidence type="ECO:0008006" key="3">
    <source>
        <dbReference type="Google" id="ProtNLM"/>
    </source>
</evidence>
<proteinExistence type="predicted"/>
<feature type="compositionally biased region" description="Basic and acidic residues" evidence="1">
    <location>
        <begin position="65"/>
        <end position="77"/>
    </location>
</feature>
<protein>
    <recommendedName>
        <fullName evidence="3">YkuD domain-containing protein</fullName>
    </recommendedName>
</protein>
<feature type="region of interest" description="Disordered" evidence="1">
    <location>
        <begin position="42"/>
        <end position="80"/>
    </location>
</feature>
<sequence>MRIEITLRRDRRILGVLALHQGERMVFSCPCLGRADALNAAQAGNPTRDPFRRNGDTPTGQYTGRIERHPMEPERTYGKWPPIRLIPTGGDALIAHNNGRRGLLIHGGHLGPNGIMRPANGCVRVEDKYQNAILSHLRKAAVTEFLIQITEAP</sequence>